<evidence type="ECO:0000313" key="3">
    <source>
        <dbReference type="Proteomes" id="UP000030645"/>
    </source>
</evidence>
<keyword evidence="3" id="KW-1185">Reference proteome</keyword>
<feature type="transmembrane region" description="Helical" evidence="1">
    <location>
        <begin position="209"/>
        <end position="227"/>
    </location>
</feature>
<dbReference type="PANTHER" id="PTHR12668:SF43">
    <property type="entry name" value="TRANSMEMBRANE PROTEIN 14 HOMOLOG"/>
    <property type="match status" value="1"/>
</dbReference>
<dbReference type="EMBL" id="KE344066">
    <property type="protein sequence ID" value="EXB52376.1"/>
    <property type="molecule type" value="Genomic_DNA"/>
</dbReference>
<keyword evidence="1" id="KW-0812">Transmembrane</keyword>
<keyword evidence="1" id="KW-1133">Transmembrane helix</keyword>
<dbReference type="Pfam" id="PF03647">
    <property type="entry name" value="Tmemb_14"/>
    <property type="match status" value="1"/>
</dbReference>
<dbReference type="PANTHER" id="PTHR12668">
    <property type="entry name" value="TRANSMEMBRANE PROTEIN 14, 15"/>
    <property type="match status" value="1"/>
</dbReference>
<dbReference type="AlphaFoldDB" id="W9QS60"/>
<dbReference type="GO" id="GO:0015245">
    <property type="term" value="F:fatty acid transmembrane transporter activity"/>
    <property type="evidence" value="ECO:0007669"/>
    <property type="project" value="TreeGrafter"/>
</dbReference>
<reference evidence="3" key="1">
    <citation type="submission" date="2013-01" db="EMBL/GenBank/DDBJ databases">
        <title>Draft Genome Sequence of a Mulberry Tree, Morus notabilis C.K. Schneid.</title>
        <authorList>
            <person name="He N."/>
            <person name="Zhao S."/>
        </authorList>
    </citation>
    <scope>NUCLEOTIDE SEQUENCE</scope>
</reference>
<name>W9QS60_9ROSA</name>
<accession>W9QS60</accession>
<dbReference type="STRING" id="981085.W9QS60"/>
<gene>
    <name evidence="2" type="ORF">L484_012021</name>
</gene>
<dbReference type="GO" id="GO:0009706">
    <property type="term" value="C:chloroplast inner membrane"/>
    <property type="evidence" value="ECO:0007669"/>
    <property type="project" value="TreeGrafter"/>
</dbReference>
<sequence length="327" mass="35666">MSVTLESFSLLNPNPNISSGSSLPAKKPRAVTVALSPSPASLRFDPRLRTRSFGAFFRPAGISSLHRRSLWNRPVVAFAASHEESSEIEVEKEKDNTKLGAEESQEAWREALDSFKEQALKIQSVSQEAYEIYSKKALVILKETSEKLKIQADKAAQDLSEIAKEISEDGKEYLSTASEQSPEVKEIVETLSSSTDDLNDISRIHDFRVGIPYGLVLSLGGFLSFMVTGNTAGIRFGVILGGTLLALSVSSLRSYKRGERSPLALKGQAAISSIIFLREAHLLAQRASLISVLTMAVSGAVLAFYIYRITRDGKQEEGSHLGDKAES</sequence>
<proteinExistence type="predicted"/>
<dbReference type="eggNOG" id="ENOG502QQ5P">
    <property type="taxonomic scope" value="Eukaryota"/>
</dbReference>
<dbReference type="OrthoDB" id="768548at2759"/>
<evidence type="ECO:0008006" key="4">
    <source>
        <dbReference type="Google" id="ProtNLM"/>
    </source>
</evidence>
<organism evidence="2 3">
    <name type="scientific">Morus notabilis</name>
    <dbReference type="NCBI Taxonomy" id="981085"/>
    <lineage>
        <taxon>Eukaryota</taxon>
        <taxon>Viridiplantae</taxon>
        <taxon>Streptophyta</taxon>
        <taxon>Embryophyta</taxon>
        <taxon>Tracheophyta</taxon>
        <taxon>Spermatophyta</taxon>
        <taxon>Magnoliopsida</taxon>
        <taxon>eudicotyledons</taxon>
        <taxon>Gunneridae</taxon>
        <taxon>Pentapetalae</taxon>
        <taxon>rosids</taxon>
        <taxon>fabids</taxon>
        <taxon>Rosales</taxon>
        <taxon>Moraceae</taxon>
        <taxon>Moreae</taxon>
        <taxon>Morus</taxon>
    </lineage>
</organism>
<feature type="transmembrane region" description="Helical" evidence="1">
    <location>
        <begin position="233"/>
        <end position="251"/>
    </location>
</feature>
<dbReference type="InterPro" id="IPR005349">
    <property type="entry name" value="TMEM14"/>
</dbReference>
<feature type="transmembrane region" description="Helical" evidence="1">
    <location>
        <begin position="287"/>
        <end position="307"/>
    </location>
</feature>
<keyword evidence="1" id="KW-0472">Membrane</keyword>
<dbReference type="KEGG" id="mnt:21395255"/>
<protein>
    <recommendedName>
        <fullName evidence="4">Protein FATTY ACID EXPORT 3</fullName>
    </recommendedName>
</protein>
<evidence type="ECO:0000313" key="2">
    <source>
        <dbReference type="EMBL" id="EXB52376.1"/>
    </source>
</evidence>
<dbReference type="Proteomes" id="UP000030645">
    <property type="component" value="Unassembled WGS sequence"/>
</dbReference>
<evidence type="ECO:0000256" key="1">
    <source>
        <dbReference type="SAM" id="Phobius"/>
    </source>
</evidence>